<organism evidence="2 3">
    <name type="scientific">Reticulomyxa filosa</name>
    <dbReference type="NCBI Taxonomy" id="46433"/>
    <lineage>
        <taxon>Eukaryota</taxon>
        <taxon>Sar</taxon>
        <taxon>Rhizaria</taxon>
        <taxon>Retaria</taxon>
        <taxon>Foraminifera</taxon>
        <taxon>Monothalamids</taxon>
        <taxon>Reticulomyxidae</taxon>
        <taxon>Reticulomyxa</taxon>
    </lineage>
</organism>
<sequence>MEEPEEKKDTGKNVRCYDEGWLKLCAKLEPVATDVCLVCKQIAKNAVELTCEGHIEGDSVLIVGEECLNKYLQENDGECPSKNGHSNCTYTKSRVVRKRIENLEVIVHSNTKYFKQNRESNAECQYKGKIKDIQEHLEKMCPLYPIDCPFRKCGYGVHLDLVSKHAEQLQIELVTCEAKLEQSNVQYQEHITLLQVEIWRVSVNLRANYRLASRKCWKQKDFLFSIFLFLKKYFTANINFGSNNVRVISNALVVMIGISKYHDNKVWPNLPNIKTKDLVNFKELFEKKFNYDFVCNHEPSMAKDDVHEFFANLMINYKLCKNSRHYDALIVILCAHGEEGDMLVTSDGKKVPVDKIRTLFDCHKLKAFKDCPKIFIVDIDRGRNIPTDYKMVMRGREKHKREHSGDGFFTIWSTTKGSQ</sequence>
<comment type="caution">
    <text evidence="2">The sequence shown here is derived from an EMBL/GenBank/DDBJ whole genome shotgun (WGS) entry which is preliminary data.</text>
</comment>
<feature type="domain" description="Caspase family p20" evidence="1">
    <location>
        <begin position="322"/>
        <end position="384"/>
    </location>
</feature>
<dbReference type="InterPro" id="IPR001309">
    <property type="entry name" value="Pept_C14_p20"/>
</dbReference>
<keyword evidence="3" id="KW-1185">Reference proteome</keyword>
<dbReference type="AlphaFoldDB" id="X6P0B3"/>
<dbReference type="Gene3D" id="3.40.50.1460">
    <property type="match status" value="1"/>
</dbReference>
<reference evidence="2 3" key="1">
    <citation type="journal article" date="2013" name="Curr. Biol.">
        <title>The Genome of the Foraminiferan Reticulomyxa filosa.</title>
        <authorList>
            <person name="Glockner G."/>
            <person name="Hulsmann N."/>
            <person name="Schleicher M."/>
            <person name="Noegel A.A."/>
            <person name="Eichinger L."/>
            <person name="Gallinger C."/>
            <person name="Pawlowski J."/>
            <person name="Sierra R."/>
            <person name="Euteneuer U."/>
            <person name="Pillet L."/>
            <person name="Moustafa A."/>
            <person name="Platzer M."/>
            <person name="Groth M."/>
            <person name="Szafranski K."/>
            <person name="Schliwa M."/>
        </authorList>
    </citation>
    <scope>NUCLEOTIDE SEQUENCE [LARGE SCALE GENOMIC DNA]</scope>
</reference>
<dbReference type="Gene3D" id="3.30.40.10">
    <property type="entry name" value="Zinc/RING finger domain, C3HC4 (zinc finger)"/>
    <property type="match status" value="1"/>
</dbReference>
<protein>
    <recommendedName>
        <fullName evidence="1">Caspase family p20 domain-containing protein</fullName>
    </recommendedName>
</protein>
<dbReference type="SUPFAM" id="SSF49599">
    <property type="entry name" value="TRAF domain-like"/>
    <property type="match status" value="1"/>
</dbReference>
<evidence type="ECO:0000259" key="1">
    <source>
        <dbReference type="PROSITE" id="PS50208"/>
    </source>
</evidence>
<accession>X6P0B3</accession>
<dbReference type="SUPFAM" id="SSF52129">
    <property type="entry name" value="Caspase-like"/>
    <property type="match status" value="1"/>
</dbReference>
<feature type="non-terminal residue" evidence="2">
    <location>
        <position position="419"/>
    </location>
</feature>
<dbReference type="InterPro" id="IPR029030">
    <property type="entry name" value="Caspase-like_dom_sf"/>
</dbReference>
<dbReference type="GO" id="GO:0004197">
    <property type="term" value="F:cysteine-type endopeptidase activity"/>
    <property type="evidence" value="ECO:0007669"/>
    <property type="project" value="InterPro"/>
</dbReference>
<dbReference type="EMBL" id="ASPP01004873">
    <property type="protein sequence ID" value="ETO31514.1"/>
    <property type="molecule type" value="Genomic_DNA"/>
</dbReference>
<evidence type="ECO:0000313" key="3">
    <source>
        <dbReference type="Proteomes" id="UP000023152"/>
    </source>
</evidence>
<dbReference type="Proteomes" id="UP000023152">
    <property type="component" value="Unassembled WGS sequence"/>
</dbReference>
<dbReference type="PROSITE" id="PS50208">
    <property type="entry name" value="CASPASE_P20"/>
    <property type="match status" value="1"/>
</dbReference>
<name>X6P0B3_RETFI</name>
<evidence type="ECO:0000313" key="2">
    <source>
        <dbReference type="EMBL" id="ETO31514.1"/>
    </source>
</evidence>
<dbReference type="InterPro" id="IPR013083">
    <property type="entry name" value="Znf_RING/FYVE/PHD"/>
</dbReference>
<gene>
    <name evidence="2" type="ORF">RFI_05607</name>
</gene>
<proteinExistence type="predicted"/>
<dbReference type="OrthoDB" id="10004338at2759"/>
<dbReference type="GO" id="GO:0006508">
    <property type="term" value="P:proteolysis"/>
    <property type="evidence" value="ECO:0007669"/>
    <property type="project" value="InterPro"/>
</dbReference>